<name>A0AAE7TIW5_9BRAD</name>
<dbReference type="PROSITE" id="PS51819">
    <property type="entry name" value="VOC"/>
    <property type="match status" value="2"/>
</dbReference>
<dbReference type="CDD" id="cd07247">
    <property type="entry name" value="SgaA_N_like"/>
    <property type="match status" value="2"/>
</dbReference>
<dbReference type="InterPro" id="IPR037523">
    <property type="entry name" value="VOC_core"/>
</dbReference>
<feature type="domain" description="VOC" evidence="1">
    <location>
        <begin position="29"/>
        <end position="145"/>
    </location>
</feature>
<dbReference type="InterPro" id="IPR052164">
    <property type="entry name" value="Anthracycline_SecMetBiosynth"/>
</dbReference>
<reference evidence="2 3" key="1">
    <citation type="submission" date="2018-06" db="EMBL/GenBank/DDBJ databases">
        <title>Comparative genomics of Bradyrhizobium nodulating Arachidis hypogaea.</title>
        <authorList>
            <person name="Li Y."/>
        </authorList>
    </citation>
    <scope>NUCLEOTIDE SEQUENCE [LARGE SCALE GENOMIC DNA]</scope>
    <source>
        <strain evidence="2 3">CCBAU 051107</strain>
    </source>
</reference>
<feature type="domain" description="VOC" evidence="1">
    <location>
        <begin position="161"/>
        <end position="275"/>
    </location>
</feature>
<sequence length="311" mass="33762">MLVRVQLGAVPQAHRILNGEVRVADQSGRFAWYELLTTDVAAAGAFYRKAVGWGVRDESTPELPYMVFRSGGAPLGGLMDIPEEGRRLGATPRWMGYVAVDDLDATAVQIRRLGGRILVPPTDTNIGRIAVVADPQEATFGLIKEPTYGRRKPGRLDEQGRVGWHELLAADRTVIFDFYRELFGWQKADAQGEPAAWYQLFSAGGQTVGGMLTKLPSVTQPSWLHYFNVDDIGAATKHVNAGGGRILQGPIELPDGCWIARCVDPQGALFALQGARGQTSIEPSSASEIGWSAKWGGIASQGRIVLPKPER</sequence>
<dbReference type="AlphaFoldDB" id="A0AAE7TIW5"/>
<dbReference type="InterPro" id="IPR004360">
    <property type="entry name" value="Glyas_Fos-R_dOase_dom"/>
</dbReference>
<dbReference type="EMBL" id="CP030050">
    <property type="protein sequence ID" value="QOZ69356.1"/>
    <property type="molecule type" value="Genomic_DNA"/>
</dbReference>
<dbReference type="PANTHER" id="PTHR33993:SF14">
    <property type="entry name" value="GB|AAF24581.1"/>
    <property type="match status" value="1"/>
</dbReference>
<evidence type="ECO:0000259" key="1">
    <source>
        <dbReference type="PROSITE" id="PS51819"/>
    </source>
</evidence>
<dbReference type="Proteomes" id="UP000594015">
    <property type="component" value="Chromosome"/>
</dbReference>
<dbReference type="Pfam" id="PF00903">
    <property type="entry name" value="Glyoxalase"/>
    <property type="match status" value="2"/>
</dbReference>
<evidence type="ECO:0000313" key="2">
    <source>
        <dbReference type="EMBL" id="QOZ69356.1"/>
    </source>
</evidence>
<dbReference type="KEGG" id="barh:WN72_25860"/>
<dbReference type="PANTHER" id="PTHR33993">
    <property type="entry name" value="GLYOXALASE-RELATED"/>
    <property type="match status" value="1"/>
</dbReference>
<proteinExistence type="predicted"/>
<organism evidence="2 3">
    <name type="scientific">Bradyrhizobium arachidis</name>
    <dbReference type="NCBI Taxonomy" id="858423"/>
    <lineage>
        <taxon>Bacteria</taxon>
        <taxon>Pseudomonadati</taxon>
        <taxon>Pseudomonadota</taxon>
        <taxon>Alphaproteobacteria</taxon>
        <taxon>Hyphomicrobiales</taxon>
        <taxon>Nitrobacteraceae</taxon>
        <taxon>Bradyrhizobium</taxon>
    </lineage>
</organism>
<protein>
    <submittedName>
        <fullName evidence="2">VOC family protein</fullName>
    </submittedName>
</protein>
<gene>
    <name evidence="2" type="ORF">WN72_25860</name>
</gene>
<dbReference type="InterPro" id="IPR029068">
    <property type="entry name" value="Glyas_Bleomycin-R_OHBP_Dase"/>
</dbReference>
<dbReference type="SUPFAM" id="SSF54593">
    <property type="entry name" value="Glyoxalase/Bleomycin resistance protein/Dihydroxybiphenyl dioxygenase"/>
    <property type="match status" value="2"/>
</dbReference>
<accession>A0AAE7TIW5</accession>
<evidence type="ECO:0000313" key="3">
    <source>
        <dbReference type="Proteomes" id="UP000594015"/>
    </source>
</evidence>
<dbReference type="Gene3D" id="3.10.180.10">
    <property type="entry name" value="2,3-Dihydroxybiphenyl 1,2-Dioxygenase, domain 1"/>
    <property type="match status" value="2"/>
</dbReference>